<evidence type="ECO:0000313" key="1">
    <source>
        <dbReference type="EMBL" id="HJD97039.1"/>
    </source>
</evidence>
<dbReference type="Proteomes" id="UP000698963">
    <property type="component" value="Unassembled WGS sequence"/>
</dbReference>
<dbReference type="AlphaFoldDB" id="A0A921DQY2"/>
<gene>
    <name evidence="1" type="ORF">K8W16_05285</name>
</gene>
<accession>A0A921DQY2</accession>
<sequence>MGKDYAWPHTVRIGIGFMTTHKNYSNWADLREGRVESAEMGTGEGCAS</sequence>
<dbReference type="EMBL" id="DYZA01000098">
    <property type="protein sequence ID" value="HJD97039.1"/>
    <property type="molecule type" value="Genomic_DNA"/>
</dbReference>
<proteinExistence type="predicted"/>
<organism evidence="1 2">
    <name type="scientific">Mailhella massiliensis</name>
    <dbReference type="NCBI Taxonomy" id="1903261"/>
    <lineage>
        <taxon>Bacteria</taxon>
        <taxon>Pseudomonadati</taxon>
        <taxon>Thermodesulfobacteriota</taxon>
        <taxon>Desulfovibrionia</taxon>
        <taxon>Desulfovibrionales</taxon>
        <taxon>Desulfovibrionaceae</taxon>
        <taxon>Mailhella</taxon>
    </lineage>
</organism>
<name>A0A921DQY2_9BACT</name>
<evidence type="ECO:0000313" key="2">
    <source>
        <dbReference type="Proteomes" id="UP000698963"/>
    </source>
</evidence>
<comment type="caution">
    <text evidence="1">The sequence shown here is derived from an EMBL/GenBank/DDBJ whole genome shotgun (WGS) entry which is preliminary data.</text>
</comment>
<protein>
    <submittedName>
        <fullName evidence="1">Uncharacterized protein</fullName>
    </submittedName>
</protein>
<dbReference type="RefSeq" id="WP_304121824.1">
    <property type="nucleotide sequence ID" value="NZ_DYZA01000098.1"/>
</dbReference>
<reference evidence="1" key="1">
    <citation type="journal article" date="2021" name="PeerJ">
        <title>Extensive microbial diversity within the chicken gut microbiome revealed by metagenomics and culture.</title>
        <authorList>
            <person name="Gilroy R."/>
            <person name="Ravi A."/>
            <person name="Getino M."/>
            <person name="Pursley I."/>
            <person name="Horton D.L."/>
            <person name="Alikhan N.F."/>
            <person name="Baker D."/>
            <person name="Gharbi K."/>
            <person name="Hall N."/>
            <person name="Watson M."/>
            <person name="Adriaenssens E.M."/>
            <person name="Foster-Nyarko E."/>
            <person name="Jarju S."/>
            <person name="Secka A."/>
            <person name="Antonio M."/>
            <person name="Oren A."/>
            <person name="Chaudhuri R.R."/>
            <person name="La Ragione R."/>
            <person name="Hildebrand F."/>
            <person name="Pallen M.J."/>
        </authorList>
    </citation>
    <scope>NUCLEOTIDE SEQUENCE</scope>
    <source>
        <strain evidence="1">ChiGjej2B2-19336</strain>
    </source>
</reference>
<reference evidence="1" key="2">
    <citation type="submission" date="2021-09" db="EMBL/GenBank/DDBJ databases">
        <authorList>
            <person name="Gilroy R."/>
        </authorList>
    </citation>
    <scope>NUCLEOTIDE SEQUENCE</scope>
    <source>
        <strain evidence="1">ChiGjej2B2-19336</strain>
    </source>
</reference>